<dbReference type="OrthoDB" id="5956865at2"/>
<keyword evidence="2" id="KW-1185">Reference proteome</keyword>
<evidence type="ECO:0000313" key="2">
    <source>
        <dbReference type="Proteomes" id="UP000182987"/>
    </source>
</evidence>
<sequence length="219" mass="24462">MPKGNHVFNDFDGCVVTSFKKLTRELNLEQIFIAATASGAENSADAVALRGHFPSSWATLVEMQAHDRVKEMHWIQDDQEVIANDGNSMAFGRESNRFSQAVIDWAWGRDDKENPMTVWRDLVNAGEDVTARNNFAKGSSRKEAPKTEAAREALCQQVRMFIRGELSKLVGKWLIQLRDDMTLARPAVNGVAPVRVDYDSKRNAWVKRLTSAGGIPIAD</sequence>
<protein>
    <submittedName>
        <fullName evidence="1">Uncharacterized protein</fullName>
    </submittedName>
</protein>
<gene>
    <name evidence="1" type="ORF">BJI69_17895</name>
</gene>
<dbReference type="Proteomes" id="UP000182987">
    <property type="component" value="Chromosome"/>
</dbReference>
<dbReference type="PATRIC" id="fig|1440763.5.peg.2026"/>
<accession>A0A0G9HCT1</accession>
<dbReference type="EMBL" id="CP017480">
    <property type="protein sequence ID" value="APG05589.1"/>
    <property type="molecule type" value="Genomic_DNA"/>
</dbReference>
<evidence type="ECO:0000313" key="1">
    <source>
        <dbReference type="EMBL" id="APG05589.1"/>
    </source>
</evidence>
<reference evidence="2" key="1">
    <citation type="submission" date="2016-09" db="EMBL/GenBank/DDBJ databases">
        <authorList>
            <person name="Lysoe E."/>
        </authorList>
    </citation>
    <scope>NUCLEOTIDE SEQUENCE [LARGE SCALE GENOMIC DNA]</scope>
    <source>
        <strain evidence="2">LJ96T</strain>
    </source>
</reference>
<organism evidence="1 2">
    <name type="scientific">Luteibacter rhizovicinus DSM 16549</name>
    <dbReference type="NCBI Taxonomy" id="1440763"/>
    <lineage>
        <taxon>Bacteria</taxon>
        <taxon>Pseudomonadati</taxon>
        <taxon>Pseudomonadota</taxon>
        <taxon>Gammaproteobacteria</taxon>
        <taxon>Lysobacterales</taxon>
        <taxon>Rhodanobacteraceae</taxon>
        <taxon>Luteibacter</taxon>
    </lineage>
</organism>
<dbReference type="RefSeq" id="WP_046967717.1">
    <property type="nucleotide sequence ID" value="NZ_CP017480.1"/>
</dbReference>
<dbReference type="STRING" id="1440763.BJI69_17895"/>
<dbReference type="AlphaFoldDB" id="A0A0G9HCT1"/>
<proteinExistence type="predicted"/>
<dbReference type="KEGG" id="lrz:BJI69_17895"/>
<name>A0A0G9HCT1_9GAMM</name>